<comment type="caution">
    <text evidence="1">The sequence shown here is derived from an EMBL/GenBank/DDBJ whole genome shotgun (WGS) entry which is preliminary data.</text>
</comment>
<accession>A0AAJ0B4C8</accession>
<dbReference type="EMBL" id="JAHMHR010000001">
    <property type="protein sequence ID" value="KAK1701409.1"/>
    <property type="molecule type" value="Genomic_DNA"/>
</dbReference>
<evidence type="ECO:0000313" key="1">
    <source>
        <dbReference type="EMBL" id="KAK1701409.1"/>
    </source>
</evidence>
<organism evidence="1 2">
    <name type="scientific">Colletotrichum godetiae</name>
    <dbReference type="NCBI Taxonomy" id="1209918"/>
    <lineage>
        <taxon>Eukaryota</taxon>
        <taxon>Fungi</taxon>
        <taxon>Dikarya</taxon>
        <taxon>Ascomycota</taxon>
        <taxon>Pezizomycotina</taxon>
        <taxon>Sordariomycetes</taxon>
        <taxon>Hypocreomycetidae</taxon>
        <taxon>Glomerellales</taxon>
        <taxon>Glomerellaceae</taxon>
        <taxon>Colletotrichum</taxon>
        <taxon>Colletotrichum acutatum species complex</taxon>
    </lineage>
</organism>
<keyword evidence="2" id="KW-1185">Reference proteome</keyword>
<evidence type="ECO:0000313" key="2">
    <source>
        <dbReference type="Proteomes" id="UP001224890"/>
    </source>
</evidence>
<proteinExistence type="predicted"/>
<sequence length="88" mass="9708">MISYSSSSPSPSRRNSTSMLVTRGTPKMVFCCGRDHGSASPYPLRLSDVCVCVCLLIFLSCLSYPCQDSKGHLSLVMDLPETMQDQKR</sequence>
<dbReference type="GeneID" id="85457929"/>
<dbReference type="Proteomes" id="UP001224890">
    <property type="component" value="Unassembled WGS sequence"/>
</dbReference>
<dbReference type="RefSeq" id="XP_060437164.1">
    <property type="nucleotide sequence ID" value="XM_060573403.1"/>
</dbReference>
<dbReference type="AlphaFoldDB" id="A0AAJ0B4C8"/>
<name>A0AAJ0B4C8_9PEZI</name>
<gene>
    <name evidence="1" type="ORF">BDP55DRAFT_641492</name>
</gene>
<reference evidence="1" key="1">
    <citation type="submission" date="2021-06" db="EMBL/GenBank/DDBJ databases">
        <title>Comparative genomics, transcriptomics and evolutionary studies reveal genomic signatures of adaptation to plant cell wall in hemibiotrophic fungi.</title>
        <authorList>
            <consortium name="DOE Joint Genome Institute"/>
            <person name="Baroncelli R."/>
            <person name="Diaz J.F."/>
            <person name="Benocci T."/>
            <person name="Peng M."/>
            <person name="Battaglia E."/>
            <person name="Haridas S."/>
            <person name="Andreopoulos W."/>
            <person name="Labutti K."/>
            <person name="Pangilinan J."/>
            <person name="Floch G.L."/>
            <person name="Makela M.R."/>
            <person name="Henrissat B."/>
            <person name="Grigoriev I.V."/>
            <person name="Crouch J.A."/>
            <person name="De Vries R.P."/>
            <person name="Sukno S.A."/>
            <person name="Thon M.R."/>
        </authorList>
    </citation>
    <scope>NUCLEOTIDE SEQUENCE</scope>
    <source>
        <strain evidence="1">CBS 193.32</strain>
    </source>
</reference>
<protein>
    <submittedName>
        <fullName evidence="1">Uncharacterized protein</fullName>
    </submittedName>
</protein>